<dbReference type="PaxDb" id="880073-Calab_0041"/>
<dbReference type="EMBL" id="CP018099">
    <property type="protein sequence ID" value="APF19564.1"/>
    <property type="molecule type" value="Genomic_DNA"/>
</dbReference>
<dbReference type="AlphaFoldDB" id="H1XX08"/>
<reference evidence="3 6" key="2">
    <citation type="submission" date="2016-11" db="EMBL/GenBank/DDBJ databases">
        <title>Genomic analysis of Caldithrix abyssi and proposal of a novel bacterial phylum Caldithrichaeota.</title>
        <authorList>
            <person name="Kublanov I."/>
            <person name="Sigalova O."/>
            <person name="Gavrilov S."/>
            <person name="Lebedinsky A."/>
            <person name="Ivanova N."/>
            <person name="Daum C."/>
            <person name="Reddy T."/>
            <person name="Klenk H.P."/>
            <person name="Goker M."/>
            <person name="Reva O."/>
            <person name="Miroshnichenko M."/>
            <person name="Kyprides N."/>
            <person name="Woyke T."/>
            <person name="Gelfand M."/>
        </authorList>
    </citation>
    <scope>NUCLEOTIDE SEQUENCE [LARGE SCALE GENOMIC DNA]</scope>
    <source>
        <strain evidence="3 6">LF13</strain>
    </source>
</reference>
<keyword evidence="5" id="KW-1185">Reference proteome</keyword>
<dbReference type="Gene3D" id="2.60.40.4070">
    <property type="match status" value="1"/>
</dbReference>
<gene>
    <name evidence="3" type="ORF">Cabys_2816</name>
    <name evidence="4" type="ORF">Calab_0041</name>
</gene>
<evidence type="ECO:0000256" key="1">
    <source>
        <dbReference type="SAM" id="SignalP"/>
    </source>
</evidence>
<dbReference type="Pfam" id="PF13385">
    <property type="entry name" value="Laminin_G_3"/>
    <property type="match status" value="2"/>
</dbReference>
<feature type="domain" description="FlgD/Vpr Ig-like" evidence="2">
    <location>
        <begin position="832"/>
        <end position="894"/>
    </location>
</feature>
<sequence precursor="true">MKRILLLFVALMFLAGLNALYAQVDFLNPYTPDEHTVLLLHFDGDLSDASGQTAGGTGYGDYSFVPGLANFDKCLYLNNSAISDSSRVLVPDTAALDLQGSFTLEAWVYFLTFGEGWSDWRGAPRILAKPYAVNSSYPNSWWFPNYWLMGDSYNDTYIFGGGFMGINPQDSSWVFNGDLRLDFNFVETMKWYHIAFIYNHDVYPRTEQLLIHDKDGNLLVMLHRTIEDTSYVIATSDWPLHIGEGGGGGNSWLDGFIDEVRISNIAREFSIPPIITGTTVPENTTDTEGPYEVKTIVTDADGLKSVVLKYNVGQDWIDLPMTNTAGDTFVAFIPGQQPGTSIKFYIEATDNNDQVAVDPLKAPEEYYSFAIIVEKALVFYLDFEEGSGQPIDKSPYATTCTINGDVSYVSDAVSGQYAAKFNPDGNGYITADPTPFMDCYEFTVEMWIKPNKLEQNLRLIIKEGSPTWYMPNYEIKGTASGQIEVGSYCDPGGWNNFTSDTALTMGSWYHLAYVFKDTVATLYILDAEDKIIEKVSRVALGKPIYTSGALHIGHAPGDAYGPYFDGLMDEIKIYNYAKQFEYKWQPFTPDEHTVLLAHFDGDLSDASGNLPDGVASSDKVGFVQSRPGMGQALYLDNSAEGGAYVTFADTSILDLGKKFSVEACFKILSKSDSWNNNPRIWSKCGDPWWTANYYGFVRADDAFLAGYYTGSAYYDNASEPGIFKPNTWYHMYFYYDEEYDYTYLVVHDTLDQIVFENTMPIGDLKDEYKTSFPLFVGFGGGGSDSYLNGYIDELRIQNYEFVTDIRDKEDMASVPVKYRLAQNYPNPFNPTTTISYQLPKTSDVELTIYNILGEEVRVLVNSKKTAGSHSVTWDGRDRSGKILPSGVYFYRIKAGEFSAIKKMILLR</sequence>
<protein>
    <submittedName>
        <fullName evidence="3">Por secretion system C-terminal sorting domain-containing protein</fullName>
    </submittedName>
</protein>
<dbReference type="Proteomes" id="UP000004671">
    <property type="component" value="Chromosome"/>
</dbReference>
<evidence type="ECO:0000313" key="5">
    <source>
        <dbReference type="Proteomes" id="UP000004671"/>
    </source>
</evidence>
<feature type="signal peptide" evidence="1">
    <location>
        <begin position="1"/>
        <end position="21"/>
    </location>
</feature>
<reference evidence="4 5" key="1">
    <citation type="submission" date="2011-09" db="EMBL/GenBank/DDBJ databases">
        <title>The permanent draft genome of Caldithrix abyssi DSM 13497.</title>
        <authorList>
            <consortium name="US DOE Joint Genome Institute (JGI-PGF)"/>
            <person name="Lucas S."/>
            <person name="Han J."/>
            <person name="Lapidus A."/>
            <person name="Bruce D."/>
            <person name="Goodwin L."/>
            <person name="Pitluck S."/>
            <person name="Peters L."/>
            <person name="Kyrpides N."/>
            <person name="Mavromatis K."/>
            <person name="Ivanova N."/>
            <person name="Mikhailova N."/>
            <person name="Chertkov O."/>
            <person name="Detter J.C."/>
            <person name="Tapia R."/>
            <person name="Han C."/>
            <person name="Land M."/>
            <person name="Hauser L."/>
            <person name="Markowitz V."/>
            <person name="Cheng J.-F."/>
            <person name="Hugenholtz P."/>
            <person name="Woyke T."/>
            <person name="Wu D."/>
            <person name="Spring S."/>
            <person name="Brambilla E."/>
            <person name="Klenk H.-P."/>
            <person name="Eisen J.A."/>
        </authorList>
    </citation>
    <scope>NUCLEOTIDE SEQUENCE [LARGE SCALE GENOMIC DNA]</scope>
    <source>
        <strain evidence="4 5">DSM 13497</strain>
    </source>
</reference>
<organism evidence="4 5">
    <name type="scientific">Caldithrix abyssi DSM 13497</name>
    <dbReference type="NCBI Taxonomy" id="880073"/>
    <lineage>
        <taxon>Bacteria</taxon>
        <taxon>Pseudomonadati</taxon>
        <taxon>Calditrichota</taxon>
        <taxon>Calditrichia</taxon>
        <taxon>Calditrichales</taxon>
        <taxon>Calditrichaceae</taxon>
        <taxon>Caldithrix</taxon>
    </lineage>
</organism>
<dbReference type="Pfam" id="PF13860">
    <property type="entry name" value="FlgD_ig"/>
    <property type="match status" value="1"/>
</dbReference>
<dbReference type="eggNOG" id="COG4447">
    <property type="taxonomic scope" value="Bacteria"/>
</dbReference>
<dbReference type="STRING" id="880073.Cabys_2816"/>
<dbReference type="InterPro" id="IPR025965">
    <property type="entry name" value="FlgD/Vpr_Ig-like"/>
</dbReference>
<dbReference type="HOGENOM" id="CLU_319973_0_0_0"/>
<name>H1XX08_CALAY</name>
<dbReference type="KEGG" id="caby:Cabys_2816"/>
<dbReference type="InterPro" id="IPR013320">
    <property type="entry name" value="ConA-like_dom_sf"/>
</dbReference>
<evidence type="ECO:0000313" key="6">
    <source>
        <dbReference type="Proteomes" id="UP000183868"/>
    </source>
</evidence>
<accession>H1XX08</accession>
<dbReference type="Gene3D" id="2.60.120.200">
    <property type="match status" value="3"/>
</dbReference>
<dbReference type="InterPro" id="IPR026444">
    <property type="entry name" value="Secre_tail"/>
</dbReference>
<dbReference type="SUPFAM" id="SSF49899">
    <property type="entry name" value="Concanavalin A-like lectins/glucanases"/>
    <property type="match status" value="3"/>
</dbReference>
<dbReference type="NCBIfam" id="TIGR04183">
    <property type="entry name" value="Por_Secre_tail"/>
    <property type="match status" value="1"/>
</dbReference>
<keyword evidence="1" id="KW-0732">Signal</keyword>
<evidence type="ECO:0000313" key="4">
    <source>
        <dbReference type="EMBL" id="EHO39695.1"/>
    </source>
</evidence>
<evidence type="ECO:0000313" key="3">
    <source>
        <dbReference type="EMBL" id="APF19564.1"/>
    </source>
</evidence>
<feature type="chain" id="PRO_5010834671" evidence="1">
    <location>
        <begin position="22"/>
        <end position="907"/>
    </location>
</feature>
<dbReference type="InParanoid" id="H1XX08"/>
<dbReference type="RefSeq" id="WP_006926556.1">
    <property type="nucleotide sequence ID" value="NZ_CM001402.1"/>
</dbReference>
<dbReference type="EMBL" id="CM001402">
    <property type="protein sequence ID" value="EHO39695.1"/>
    <property type="molecule type" value="Genomic_DNA"/>
</dbReference>
<dbReference type="Proteomes" id="UP000183868">
    <property type="component" value="Chromosome"/>
</dbReference>
<proteinExistence type="predicted"/>
<evidence type="ECO:0000259" key="2">
    <source>
        <dbReference type="Pfam" id="PF13860"/>
    </source>
</evidence>